<sequence length="103" mass="10940">MSNLSGLLPIVIVIVAFYFLFIKPNKARRKLLTDMQGSLVPGVRVMTTSGIFGVVTTVTEEIVTVEIASGVNIELVPAAIGKIIVPQSAEGSAARDEIQEGEL</sequence>
<dbReference type="PANTHER" id="PTHR33909">
    <property type="entry name" value="SEC TRANSLOCON ACCESSORY COMPLEX SUBUNIT YAJC"/>
    <property type="match status" value="1"/>
</dbReference>
<keyword evidence="8 9" id="KW-0472">Membrane</keyword>
<evidence type="ECO:0000256" key="3">
    <source>
        <dbReference type="ARBA" id="ARBA00022475"/>
    </source>
</evidence>
<keyword evidence="7" id="KW-0811">Translocation</keyword>
<evidence type="ECO:0000256" key="7">
    <source>
        <dbReference type="ARBA" id="ARBA00023010"/>
    </source>
</evidence>
<evidence type="ECO:0000256" key="6">
    <source>
        <dbReference type="ARBA" id="ARBA00022989"/>
    </source>
</evidence>
<evidence type="ECO:0000256" key="5">
    <source>
        <dbReference type="ARBA" id="ARBA00022927"/>
    </source>
</evidence>
<proteinExistence type="predicted"/>
<evidence type="ECO:0000256" key="1">
    <source>
        <dbReference type="ARBA" id="ARBA00004162"/>
    </source>
</evidence>
<keyword evidence="6 9" id="KW-1133">Transmembrane helix</keyword>
<dbReference type="GO" id="GO:0005886">
    <property type="term" value="C:plasma membrane"/>
    <property type="evidence" value="ECO:0007669"/>
    <property type="project" value="UniProtKB-SubCell"/>
</dbReference>
<keyword evidence="3" id="KW-1003">Cell membrane</keyword>
<keyword evidence="5" id="KW-0653">Protein transport</keyword>
<dbReference type="NCBIfam" id="TIGR00739">
    <property type="entry name" value="yajC"/>
    <property type="match status" value="1"/>
</dbReference>
<keyword evidence="2" id="KW-0813">Transport</keyword>
<gene>
    <name evidence="10" type="ORF">UFOPK3495_01555</name>
</gene>
<evidence type="ECO:0000256" key="4">
    <source>
        <dbReference type="ARBA" id="ARBA00022692"/>
    </source>
</evidence>
<dbReference type="EMBL" id="CAFBMC010000118">
    <property type="protein sequence ID" value="CAB4910500.1"/>
    <property type="molecule type" value="Genomic_DNA"/>
</dbReference>
<evidence type="ECO:0000256" key="8">
    <source>
        <dbReference type="ARBA" id="ARBA00023136"/>
    </source>
</evidence>
<dbReference type="PRINTS" id="PR01853">
    <property type="entry name" value="YAJCTRNLCASE"/>
</dbReference>
<evidence type="ECO:0000256" key="2">
    <source>
        <dbReference type="ARBA" id="ARBA00022448"/>
    </source>
</evidence>
<dbReference type="GO" id="GO:0015031">
    <property type="term" value="P:protein transport"/>
    <property type="evidence" value="ECO:0007669"/>
    <property type="project" value="UniProtKB-KW"/>
</dbReference>
<evidence type="ECO:0000313" key="10">
    <source>
        <dbReference type="EMBL" id="CAB4910500.1"/>
    </source>
</evidence>
<reference evidence="10" key="1">
    <citation type="submission" date="2020-05" db="EMBL/GenBank/DDBJ databases">
        <authorList>
            <person name="Chiriac C."/>
            <person name="Salcher M."/>
            <person name="Ghai R."/>
            <person name="Kavagutti S V."/>
        </authorList>
    </citation>
    <scope>NUCLEOTIDE SEQUENCE</scope>
</reference>
<evidence type="ECO:0000256" key="9">
    <source>
        <dbReference type="SAM" id="Phobius"/>
    </source>
</evidence>
<dbReference type="InterPro" id="IPR003849">
    <property type="entry name" value="Preprotein_translocase_YajC"/>
</dbReference>
<feature type="transmembrane region" description="Helical" evidence="9">
    <location>
        <begin position="6"/>
        <end position="22"/>
    </location>
</feature>
<comment type="subcellular location">
    <subcellularLocation>
        <location evidence="1">Cell membrane</location>
        <topology evidence="1">Single-pass membrane protein</topology>
    </subcellularLocation>
</comment>
<accession>A0A6J7H209</accession>
<keyword evidence="4 9" id="KW-0812">Transmembrane</keyword>
<protein>
    <submittedName>
        <fullName evidence="10">Unannotated protein</fullName>
    </submittedName>
</protein>
<dbReference type="PANTHER" id="PTHR33909:SF1">
    <property type="entry name" value="SEC TRANSLOCON ACCESSORY COMPLEX SUBUNIT YAJC"/>
    <property type="match status" value="1"/>
</dbReference>
<dbReference type="AlphaFoldDB" id="A0A6J7H209"/>
<organism evidence="10">
    <name type="scientific">freshwater metagenome</name>
    <dbReference type="NCBI Taxonomy" id="449393"/>
    <lineage>
        <taxon>unclassified sequences</taxon>
        <taxon>metagenomes</taxon>
        <taxon>ecological metagenomes</taxon>
    </lineage>
</organism>
<dbReference type="SMART" id="SM01323">
    <property type="entry name" value="YajC"/>
    <property type="match status" value="1"/>
</dbReference>
<dbReference type="Pfam" id="PF02699">
    <property type="entry name" value="YajC"/>
    <property type="match status" value="1"/>
</dbReference>
<name>A0A6J7H209_9ZZZZ</name>